<accession>A0A8S5RGP8</accession>
<protein>
    <submittedName>
        <fullName evidence="1">Uncharacterized protein</fullName>
    </submittedName>
</protein>
<name>A0A8S5RGP8_9VIRU</name>
<evidence type="ECO:0000313" key="1">
    <source>
        <dbReference type="EMBL" id="DAE30257.1"/>
    </source>
</evidence>
<proteinExistence type="predicted"/>
<sequence>MSYPYKNRADMNITNVTVTKVAEESTENADYQLEYSIVNDTLTRVHASIRKKDSNGSGDTPQIGVIYMEQGAVSCNIPEGEPLAPLFRDFEAMIGEIRKSINQTA</sequence>
<reference evidence="1" key="1">
    <citation type="journal article" date="2021" name="Proc. Natl. Acad. Sci. U.S.A.">
        <title>A Catalog of Tens of Thousands of Viruses from Human Metagenomes Reveals Hidden Associations with Chronic Diseases.</title>
        <authorList>
            <person name="Tisza M.J."/>
            <person name="Buck C.B."/>
        </authorList>
    </citation>
    <scope>NUCLEOTIDE SEQUENCE</scope>
    <source>
        <strain evidence="1">Ct5rm7</strain>
    </source>
</reference>
<organism evidence="1">
    <name type="scientific">virus sp. ct5rm7</name>
    <dbReference type="NCBI Taxonomy" id="2827298"/>
    <lineage>
        <taxon>Viruses</taxon>
    </lineage>
</organism>
<dbReference type="EMBL" id="BK059103">
    <property type="protein sequence ID" value="DAE30257.1"/>
    <property type="molecule type" value="Genomic_DNA"/>
</dbReference>